<gene>
    <name evidence="2" type="ORF">BLA29_006668</name>
</gene>
<dbReference type="Pfam" id="PF26103">
    <property type="entry name" value="TPR_Epg5"/>
    <property type="match status" value="1"/>
</dbReference>
<dbReference type="AlphaFoldDB" id="A0A1Y3BAY1"/>
<dbReference type="PANTHER" id="PTHR31139">
    <property type="entry name" value="ECTOPIC P GRANULES PROTEIN 5 HOMOLOG"/>
    <property type="match status" value="1"/>
</dbReference>
<dbReference type="InterPro" id="IPR051436">
    <property type="entry name" value="Autophagy-related_EPG5"/>
</dbReference>
<reference evidence="2 3" key="1">
    <citation type="submission" date="2017-03" db="EMBL/GenBank/DDBJ databases">
        <title>Genome Survey of Euroglyphus maynei.</title>
        <authorList>
            <person name="Arlian L.G."/>
            <person name="Morgan M.S."/>
            <person name="Rider S.D."/>
        </authorList>
    </citation>
    <scope>NUCLEOTIDE SEQUENCE [LARGE SCALE GENOMIC DNA]</scope>
    <source>
        <strain evidence="2">Arlian Lab</strain>
        <tissue evidence="2">Whole body</tissue>
    </source>
</reference>
<accession>A0A1Y3BAY1</accession>
<comment type="caution">
    <text evidence="2">The sequence shown here is derived from an EMBL/GenBank/DDBJ whole genome shotgun (WGS) entry which is preliminary data.</text>
</comment>
<keyword evidence="3" id="KW-1185">Reference proteome</keyword>
<dbReference type="GO" id="GO:0005737">
    <property type="term" value="C:cytoplasm"/>
    <property type="evidence" value="ECO:0007669"/>
    <property type="project" value="TreeGrafter"/>
</dbReference>
<sequence>MIDNDHGIVMDFNGQKSQQDISIVFIIIHQIVDNIVEEARFVENQLEKFNELNTEFIKEILPKLYHDISRDLIQRISCDRSEFDANGCTKPAAIKFEFIESLLNNYIKQKLDRNRAELDSIITLLIRNIPGEKQVASIYFLQKIIHYLLRFYMDGHGYRQQQPSLDGDQQRIQLLFETMSGWINSINVVGIKYHLTGQLLDIFLDLLQKLSINYVDEINYFYINTVLQRSVSMSLTQQLAPCLQPSKTSTKMFIKMYKLIGSRLNHHQQQQQQHLSSPSQTIFVLLSKFDVATWLQQSQLTDEQRIDLLQCLFECFTYFGPNPSDDHLVIYDLYRKHLQDIILYRFPIFMGNILSNMLFGMNEQQLAP</sequence>
<dbReference type="EMBL" id="MUJZ01033177">
    <property type="protein sequence ID" value="OTF77327.1"/>
    <property type="molecule type" value="Genomic_DNA"/>
</dbReference>
<dbReference type="InterPro" id="IPR059030">
    <property type="entry name" value="TPR_Epg5_mid"/>
</dbReference>
<name>A0A1Y3BAY1_EURMA</name>
<feature type="non-terminal residue" evidence="2">
    <location>
        <position position="368"/>
    </location>
</feature>
<dbReference type="PANTHER" id="PTHR31139:SF4">
    <property type="entry name" value="ECTOPIC P GRANULES PROTEIN 5 HOMOLOG"/>
    <property type="match status" value="1"/>
</dbReference>
<dbReference type="GO" id="GO:0097352">
    <property type="term" value="P:autophagosome maturation"/>
    <property type="evidence" value="ECO:0007669"/>
    <property type="project" value="TreeGrafter"/>
</dbReference>
<evidence type="ECO:0000313" key="3">
    <source>
        <dbReference type="Proteomes" id="UP000194236"/>
    </source>
</evidence>
<dbReference type="Proteomes" id="UP000194236">
    <property type="component" value="Unassembled WGS sequence"/>
</dbReference>
<dbReference type="OrthoDB" id="75419at2759"/>
<feature type="domain" description="Epg5-like central TPR repeats" evidence="1">
    <location>
        <begin position="222"/>
        <end position="368"/>
    </location>
</feature>
<proteinExistence type="predicted"/>
<protein>
    <recommendedName>
        <fullName evidence="1">Epg5-like central TPR repeats domain-containing protein</fullName>
    </recommendedName>
</protein>
<evidence type="ECO:0000259" key="1">
    <source>
        <dbReference type="Pfam" id="PF26103"/>
    </source>
</evidence>
<evidence type="ECO:0000313" key="2">
    <source>
        <dbReference type="EMBL" id="OTF77327.1"/>
    </source>
</evidence>
<organism evidence="2 3">
    <name type="scientific">Euroglyphus maynei</name>
    <name type="common">Mayne's house dust mite</name>
    <dbReference type="NCBI Taxonomy" id="6958"/>
    <lineage>
        <taxon>Eukaryota</taxon>
        <taxon>Metazoa</taxon>
        <taxon>Ecdysozoa</taxon>
        <taxon>Arthropoda</taxon>
        <taxon>Chelicerata</taxon>
        <taxon>Arachnida</taxon>
        <taxon>Acari</taxon>
        <taxon>Acariformes</taxon>
        <taxon>Sarcoptiformes</taxon>
        <taxon>Astigmata</taxon>
        <taxon>Psoroptidia</taxon>
        <taxon>Analgoidea</taxon>
        <taxon>Pyroglyphidae</taxon>
        <taxon>Pyroglyphinae</taxon>
        <taxon>Euroglyphus</taxon>
    </lineage>
</organism>